<protein>
    <submittedName>
        <fullName evidence="2">Uncharacterized protein</fullName>
    </submittedName>
</protein>
<feature type="compositionally biased region" description="Basic and acidic residues" evidence="1">
    <location>
        <begin position="50"/>
        <end position="60"/>
    </location>
</feature>
<keyword evidence="3" id="KW-1185">Reference proteome</keyword>
<name>A0A9P3PPG0_LYOSH</name>
<dbReference type="AlphaFoldDB" id="A0A9P3PPG0"/>
<feature type="region of interest" description="Disordered" evidence="1">
    <location>
        <begin position="302"/>
        <end position="327"/>
    </location>
</feature>
<organism evidence="2 3">
    <name type="scientific">Lyophyllum shimeji</name>
    <name type="common">Hon-shimeji</name>
    <name type="synonym">Tricholoma shimeji</name>
    <dbReference type="NCBI Taxonomy" id="47721"/>
    <lineage>
        <taxon>Eukaryota</taxon>
        <taxon>Fungi</taxon>
        <taxon>Dikarya</taxon>
        <taxon>Basidiomycota</taxon>
        <taxon>Agaricomycotina</taxon>
        <taxon>Agaricomycetes</taxon>
        <taxon>Agaricomycetidae</taxon>
        <taxon>Agaricales</taxon>
        <taxon>Tricholomatineae</taxon>
        <taxon>Lyophyllaceae</taxon>
        <taxon>Lyophyllum</taxon>
    </lineage>
</organism>
<feature type="compositionally biased region" description="Basic and acidic residues" evidence="1">
    <location>
        <begin position="25"/>
        <end position="35"/>
    </location>
</feature>
<feature type="region of interest" description="Disordered" evidence="1">
    <location>
        <begin position="50"/>
        <end position="90"/>
    </location>
</feature>
<reference evidence="2" key="1">
    <citation type="submission" date="2022-07" db="EMBL/GenBank/DDBJ databases">
        <title>The genome of Lyophyllum shimeji provides insight into the initial evolution of ectomycorrhizal fungal genome.</title>
        <authorList>
            <person name="Kobayashi Y."/>
            <person name="Shibata T."/>
            <person name="Hirakawa H."/>
            <person name="Shigenobu S."/>
            <person name="Nishiyama T."/>
            <person name="Yamada A."/>
            <person name="Hasebe M."/>
            <person name="Kawaguchi M."/>
        </authorList>
    </citation>
    <scope>NUCLEOTIDE SEQUENCE</scope>
    <source>
        <strain evidence="2">AT787</strain>
    </source>
</reference>
<feature type="region of interest" description="Disordered" evidence="1">
    <location>
        <begin position="102"/>
        <end position="122"/>
    </location>
</feature>
<dbReference type="EMBL" id="BRPK01000007">
    <property type="protein sequence ID" value="GLB39658.1"/>
    <property type="molecule type" value="Genomic_DNA"/>
</dbReference>
<proteinExistence type="predicted"/>
<comment type="caution">
    <text evidence="2">The sequence shown here is derived from an EMBL/GenBank/DDBJ whole genome shotgun (WGS) entry which is preliminary data.</text>
</comment>
<dbReference type="OrthoDB" id="3270652at2759"/>
<evidence type="ECO:0000313" key="2">
    <source>
        <dbReference type="EMBL" id="GLB39658.1"/>
    </source>
</evidence>
<evidence type="ECO:0000313" key="3">
    <source>
        <dbReference type="Proteomes" id="UP001063166"/>
    </source>
</evidence>
<feature type="region of interest" description="Disordered" evidence="1">
    <location>
        <begin position="23"/>
        <end position="42"/>
    </location>
</feature>
<accession>A0A9P3PPG0</accession>
<evidence type="ECO:0000256" key="1">
    <source>
        <dbReference type="SAM" id="MobiDB-lite"/>
    </source>
</evidence>
<feature type="compositionally biased region" description="Polar residues" evidence="1">
    <location>
        <begin position="66"/>
        <end position="77"/>
    </location>
</feature>
<dbReference type="Proteomes" id="UP001063166">
    <property type="component" value="Unassembled WGS sequence"/>
</dbReference>
<sequence length="327" mass="35507">MAGAHHSLSPTIRTLLASKQTTLKLSDRTTERDAGGDLEDGEIMDDLKAGDAEATVKEGAEAAVPISSQESCMPSQATRHEPPSRPVPTVVKHPDLLEAHTEQASEPELETASISITPDPNTPRALSPEELDLAKNIVLDLLGWGVQPEYLIESSIWGHPSPEVGNDGLSVKYRKKDIFQGVDVVDGVEYVPDRRTLRTSEKLTQRPSTPTCLTRRKLATAHPPPLPEECESVITPVGCSSMLGEAQEVGDPPGEWSMHPTPDHLLTKTPPSFPHLSRQCVTVTLSQHELTNPRDTQRNALVSASKKIQPPPAPTTHHHFPLPYAAP</sequence>
<gene>
    <name evidence="2" type="ORF">LshimejAT787_0701680</name>
</gene>